<dbReference type="Pfam" id="PF13472">
    <property type="entry name" value="Lipase_GDSL_2"/>
    <property type="match status" value="1"/>
</dbReference>
<evidence type="ECO:0000259" key="2">
    <source>
        <dbReference type="Pfam" id="PF13472"/>
    </source>
</evidence>
<evidence type="ECO:0000313" key="4">
    <source>
        <dbReference type="RefSeq" id="XP_031564477.1"/>
    </source>
</evidence>
<dbReference type="InterPro" id="IPR036514">
    <property type="entry name" value="SGNH_hydro_sf"/>
</dbReference>
<evidence type="ECO:0000313" key="3">
    <source>
        <dbReference type="Proteomes" id="UP000515163"/>
    </source>
</evidence>
<dbReference type="GeneID" id="116299901"/>
<dbReference type="Proteomes" id="UP000515163">
    <property type="component" value="Unplaced"/>
</dbReference>
<dbReference type="InterPro" id="IPR013830">
    <property type="entry name" value="SGNH_hydro"/>
</dbReference>
<organism evidence="3 5">
    <name type="scientific">Actinia tenebrosa</name>
    <name type="common">Australian red waratah sea anemone</name>
    <dbReference type="NCBI Taxonomy" id="6105"/>
    <lineage>
        <taxon>Eukaryota</taxon>
        <taxon>Metazoa</taxon>
        <taxon>Cnidaria</taxon>
        <taxon>Anthozoa</taxon>
        <taxon>Hexacorallia</taxon>
        <taxon>Actiniaria</taxon>
        <taxon>Actiniidae</taxon>
        <taxon>Actinia</taxon>
    </lineage>
</organism>
<proteinExistence type="inferred from homology"/>
<protein>
    <submittedName>
        <fullName evidence="4 5">Platelet-activating factor acetylhydrolase IB subunit gamma-like</fullName>
    </submittedName>
</protein>
<dbReference type="SUPFAM" id="SSF52266">
    <property type="entry name" value="SGNH hydrolase"/>
    <property type="match status" value="1"/>
</dbReference>
<reference evidence="4 5" key="1">
    <citation type="submission" date="2025-04" db="UniProtKB">
        <authorList>
            <consortium name="RefSeq"/>
        </authorList>
    </citation>
    <scope>IDENTIFICATION</scope>
    <source>
        <tissue evidence="4 5">Tentacle</tissue>
    </source>
</reference>
<evidence type="ECO:0000256" key="1">
    <source>
        <dbReference type="ARBA" id="ARBA00038184"/>
    </source>
</evidence>
<dbReference type="PANTHER" id="PTHR11852">
    <property type="entry name" value="PLATELET-ACTIVATING FACTOR ACETYLHYDROLASE"/>
    <property type="match status" value="1"/>
</dbReference>
<dbReference type="AlphaFoldDB" id="A0A6P8I8T8"/>
<feature type="domain" description="SGNH hydrolase-type esterase" evidence="2">
    <location>
        <begin position="40"/>
        <end position="199"/>
    </location>
</feature>
<dbReference type="PANTHER" id="PTHR11852:SF0">
    <property type="entry name" value="PLATELET-ACTIVATING FACTOR ACETYLHYDROLASE IB SUBUNIT BETA HOMOLOG"/>
    <property type="match status" value="1"/>
</dbReference>
<dbReference type="CDD" id="cd01820">
    <property type="entry name" value="PAF_acetylesterase_like"/>
    <property type="match status" value="1"/>
</dbReference>
<dbReference type="RefSeq" id="XP_031564478.1">
    <property type="nucleotide sequence ID" value="XM_031708618.1"/>
</dbReference>
<dbReference type="Gene3D" id="3.40.50.1110">
    <property type="entry name" value="SGNH hydrolase"/>
    <property type="match status" value="1"/>
</dbReference>
<accession>A0A6P8I8T8</accession>
<gene>
    <name evidence="4 5" type="primary">LOC116299901</name>
</gene>
<dbReference type="OrthoDB" id="505607at2759"/>
<sequence length="216" mass="24594">MSNPATVPTPLQDVQGDGRWNSMHARFLRQAKDSSCQILFVGDSLIRNMEETEEWDELFKPLRSLNFGIGGDCTEHVLWRMQNGELDALSPKVVVLLVGTNNHHSTADQIVEGIEAIVWTINEKLPSSKILVLGLLPRGEKPNPLREKHFQVNHSLSEIVTAIPHAQYYDADPGFVKGDGLIDHTDMFDYLHLTRKGYRKFTRKVYEIVNKLLKYN</sequence>
<dbReference type="KEGG" id="aten:116299901"/>
<name>A0A6P8I8T8_ACTTE</name>
<comment type="similarity">
    <text evidence="1">Belongs to the 'GDSL' lipolytic enzyme family. Platelet-activating factor acetylhydrolase IB beta/gamma subunits subfamily.</text>
</comment>
<keyword evidence="3" id="KW-1185">Reference proteome</keyword>
<dbReference type="RefSeq" id="XP_031564477.1">
    <property type="nucleotide sequence ID" value="XM_031708617.1"/>
</dbReference>
<evidence type="ECO:0000313" key="5">
    <source>
        <dbReference type="RefSeq" id="XP_031564478.1"/>
    </source>
</evidence>